<organism evidence="2 3">
    <name type="scientific">Singulisphaera acidiphila (strain ATCC BAA-1392 / DSM 18658 / VKM B-2454 / MOB10)</name>
    <dbReference type="NCBI Taxonomy" id="886293"/>
    <lineage>
        <taxon>Bacteria</taxon>
        <taxon>Pseudomonadati</taxon>
        <taxon>Planctomycetota</taxon>
        <taxon>Planctomycetia</taxon>
        <taxon>Isosphaerales</taxon>
        <taxon>Isosphaeraceae</taxon>
        <taxon>Singulisphaera</taxon>
    </lineage>
</organism>
<dbReference type="HOGENOM" id="CLU_2048184_0_0_0"/>
<protein>
    <submittedName>
        <fullName evidence="2">EamA-like transporter family</fullName>
    </submittedName>
</protein>
<evidence type="ECO:0000313" key="3">
    <source>
        <dbReference type="Proteomes" id="UP000010798"/>
    </source>
</evidence>
<feature type="transmembrane region" description="Helical" evidence="1">
    <location>
        <begin position="103"/>
        <end position="119"/>
    </location>
</feature>
<dbReference type="Proteomes" id="UP000010798">
    <property type="component" value="Chromosome"/>
</dbReference>
<dbReference type="KEGG" id="saci:Sinac_7175"/>
<dbReference type="eggNOG" id="ENOG5033CM1">
    <property type="taxonomic scope" value="Bacteria"/>
</dbReference>
<name>L0DS47_SINAD</name>
<feature type="transmembrane region" description="Helical" evidence="1">
    <location>
        <begin position="71"/>
        <end position="94"/>
    </location>
</feature>
<keyword evidence="3" id="KW-1185">Reference proteome</keyword>
<keyword evidence="1" id="KW-0472">Membrane</keyword>
<dbReference type="OrthoDB" id="281564at2"/>
<dbReference type="SUPFAM" id="SSF103481">
    <property type="entry name" value="Multidrug resistance efflux transporter EmrE"/>
    <property type="match status" value="1"/>
</dbReference>
<accession>L0DS47</accession>
<proteinExistence type="predicted"/>
<gene>
    <name evidence="2" type="ordered locus">Sinac_7175</name>
</gene>
<keyword evidence="1" id="KW-0812">Transmembrane</keyword>
<reference evidence="2 3" key="1">
    <citation type="submission" date="2012-02" db="EMBL/GenBank/DDBJ databases">
        <title>Complete sequence of chromosome of Singulisphaera acidiphila DSM 18658.</title>
        <authorList>
            <consortium name="US DOE Joint Genome Institute (JGI-PGF)"/>
            <person name="Lucas S."/>
            <person name="Copeland A."/>
            <person name="Lapidus A."/>
            <person name="Glavina del Rio T."/>
            <person name="Dalin E."/>
            <person name="Tice H."/>
            <person name="Bruce D."/>
            <person name="Goodwin L."/>
            <person name="Pitluck S."/>
            <person name="Peters L."/>
            <person name="Ovchinnikova G."/>
            <person name="Chertkov O."/>
            <person name="Kyrpides N."/>
            <person name="Mavromatis K."/>
            <person name="Ivanova N."/>
            <person name="Brettin T."/>
            <person name="Detter J.C."/>
            <person name="Han C."/>
            <person name="Larimer F."/>
            <person name="Land M."/>
            <person name="Hauser L."/>
            <person name="Markowitz V."/>
            <person name="Cheng J.-F."/>
            <person name="Hugenholtz P."/>
            <person name="Woyke T."/>
            <person name="Wu D."/>
            <person name="Tindall B."/>
            <person name="Pomrenke H."/>
            <person name="Brambilla E."/>
            <person name="Klenk H.-P."/>
            <person name="Eisen J.A."/>
        </authorList>
    </citation>
    <scope>NUCLEOTIDE SEQUENCE [LARGE SCALE GENOMIC DNA]</scope>
    <source>
        <strain evidence="3">ATCC BAA-1392 / DSM 18658 / VKM B-2454 / MOB10</strain>
    </source>
</reference>
<keyword evidence="1" id="KW-1133">Transmembrane helix</keyword>
<evidence type="ECO:0000256" key="1">
    <source>
        <dbReference type="SAM" id="Phobius"/>
    </source>
</evidence>
<dbReference type="Gene3D" id="1.10.3730.20">
    <property type="match status" value="1"/>
</dbReference>
<dbReference type="InterPro" id="IPR037185">
    <property type="entry name" value="EmrE-like"/>
</dbReference>
<evidence type="ECO:0000313" key="2">
    <source>
        <dbReference type="EMBL" id="AGA31226.1"/>
    </source>
</evidence>
<dbReference type="RefSeq" id="WP_015250297.1">
    <property type="nucleotide sequence ID" value="NC_019892.1"/>
</dbReference>
<dbReference type="EMBL" id="CP003364">
    <property type="protein sequence ID" value="AGA31226.1"/>
    <property type="molecule type" value="Genomic_DNA"/>
</dbReference>
<dbReference type="AlphaFoldDB" id="L0DS47"/>
<sequence length="120" mass="13208">MSAPIVEFPLKHYLPVVVTIGFSVVGVLGDYLLKLASDQKNPLRSGWFYVGFAVYASTAFGWVYVMRHLKLATIGVVYSISMILLLTGLGSLVFREPLKVQELVGLIMAIASLVLLMRFA</sequence>
<feature type="transmembrane region" description="Helical" evidence="1">
    <location>
        <begin position="45"/>
        <end position="65"/>
    </location>
</feature>
<feature type="transmembrane region" description="Helical" evidence="1">
    <location>
        <begin position="12"/>
        <end position="33"/>
    </location>
</feature>